<dbReference type="SUPFAM" id="SSF52540">
    <property type="entry name" value="P-loop containing nucleoside triphosphate hydrolases"/>
    <property type="match status" value="1"/>
</dbReference>
<dbReference type="GO" id="GO:0005524">
    <property type="term" value="F:ATP binding"/>
    <property type="evidence" value="ECO:0007669"/>
    <property type="project" value="UniProtKB-KW"/>
</dbReference>
<name>A0A2U2PFW0_9SPHI</name>
<keyword evidence="2" id="KW-0067">ATP-binding</keyword>
<keyword evidence="5" id="KW-0472">Membrane</keyword>
<keyword evidence="5" id="KW-1133">Transmembrane helix</keyword>
<dbReference type="GO" id="GO:0140664">
    <property type="term" value="F:ATP-dependent DNA damage sensor activity"/>
    <property type="evidence" value="ECO:0007669"/>
    <property type="project" value="InterPro"/>
</dbReference>
<dbReference type="PANTHER" id="PTHR11361:SF99">
    <property type="entry name" value="DNA MISMATCH REPAIR PROTEIN"/>
    <property type="match status" value="1"/>
</dbReference>
<dbReference type="PANTHER" id="PTHR11361">
    <property type="entry name" value="DNA MISMATCH REPAIR PROTEIN MUTS FAMILY MEMBER"/>
    <property type="match status" value="1"/>
</dbReference>
<organism evidence="7 8">
    <name type="scientific">Pararcticibacter amylolyticus</name>
    <dbReference type="NCBI Taxonomy" id="2173175"/>
    <lineage>
        <taxon>Bacteria</taxon>
        <taxon>Pseudomonadati</taxon>
        <taxon>Bacteroidota</taxon>
        <taxon>Sphingobacteriia</taxon>
        <taxon>Sphingobacteriales</taxon>
        <taxon>Sphingobacteriaceae</taxon>
        <taxon>Pararcticibacter</taxon>
    </lineage>
</organism>
<dbReference type="InterPro" id="IPR045076">
    <property type="entry name" value="MutS"/>
</dbReference>
<feature type="coiled-coil region" evidence="4">
    <location>
        <begin position="477"/>
        <end position="504"/>
    </location>
</feature>
<comment type="caution">
    <text evidence="7">The sequence shown here is derived from an EMBL/GenBank/DDBJ whole genome shotgun (WGS) entry which is preliminary data.</text>
</comment>
<keyword evidence="3" id="KW-0238">DNA-binding</keyword>
<evidence type="ECO:0000313" key="7">
    <source>
        <dbReference type="EMBL" id="PWG80152.1"/>
    </source>
</evidence>
<dbReference type="InterPro" id="IPR027417">
    <property type="entry name" value="P-loop_NTPase"/>
</dbReference>
<keyword evidence="4" id="KW-0175">Coiled coil</keyword>
<dbReference type="Gene3D" id="3.40.50.300">
    <property type="entry name" value="P-loop containing nucleotide triphosphate hydrolases"/>
    <property type="match status" value="1"/>
</dbReference>
<dbReference type="Gene3D" id="1.10.1420.10">
    <property type="match status" value="1"/>
</dbReference>
<sequence>MKEKVMSFYEGMIRTSDEEIARYTRLVNQYSLLRLVTLLGGGFVFWQTFGFEKIWLTELVFFAVVVLFVWMVSRQSKFEKIKQFFIALKKVNENETDSIQAGKNIYSDGSEFAGDEHPYASDLDILGKASLFNLINRCSTFSGCSRLAEWLLSAAPNEEILRRQQAVKEIAGKIDWKMKFQATLLFANSDSAKNEISGLLRYFQTALVSRKKWLALYVRYLPLIHLCLVLGSVLYTPVLIAFFIPVLINAFLVLSHLKEINRTDMLIGKAGGTLSKYAEGFKMIEEEAWVSPFCTRLQDDLKTDARVKLSAEVRRLSVLLNRLSYRLNMFIGPIFSLLLAWDVRQLVALERWKTDNAGLVMKAFDVLASMEALLSISGVHINYPEWAFPEIRNDEHYTLAAKSIGHPLINEQSRVTNDFGLENQNKIDIITGSNMAGKSTFLRTLGINAVMALAGAPVCAQEMQITNMKIFTYMRIKDSLNESISTFRAELNRLQMLLNATERKEKLYFLIDEMLRGTNSADKYRGSKAIIEKLISEGAVGIVATHDLLISELEVKYPDYIRNFYFDIHLNGTEMLFDYKIKHGACKTFNASLLLKQLGVEIDEASEP</sequence>
<feature type="domain" description="DNA mismatch repair proteins mutS family" evidence="6">
    <location>
        <begin position="425"/>
        <end position="604"/>
    </location>
</feature>
<proteinExistence type="predicted"/>
<accession>A0A2U2PFW0</accession>
<dbReference type="Pfam" id="PF00488">
    <property type="entry name" value="MutS_V"/>
    <property type="match status" value="1"/>
</dbReference>
<evidence type="ECO:0000256" key="1">
    <source>
        <dbReference type="ARBA" id="ARBA00022741"/>
    </source>
</evidence>
<dbReference type="EMBL" id="QEAS01000010">
    <property type="protein sequence ID" value="PWG80152.1"/>
    <property type="molecule type" value="Genomic_DNA"/>
</dbReference>
<evidence type="ECO:0000256" key="4">
    <source>
        <dbReference type="SAM" id="Coils"/>
    </source>
</evidence>
<protein>
    <submittedName>
        <fullName evidence="7">DNA mismatch repair protein MutS</fullName>
    </submittedName>
</protein>
<dbReference type="SMART" id="SM00534">
    <property type="entry name" value="MUTSac"/>
    <property type="match status" value="1"/>
</dbReference>
<dbReference type="OrthoDB" id="1097361at2"/>
<evidence type="ECO:0000256" key="2">
    <source>
        <dbReference type="ARBA" id="ARBA00022840"/>
    </source>
</evidence>
<reference evidence="7 8" key="1">
    <citation type="submission" date="2018-04" db="EMBL/GenBank/DDBJ databases">
        <title>Pedobacter chongqingensis sp. nov., isolated from a rottenly hemp rope.</title>
        <authorList>
            <person name="Cai Y."/>
        </authorList>
    </citation>
    <scope>NUCLEOTIDE SEQUENCE [LARGE SCALE GENOMIC DNA]</scope>
    <source>
        <strain evidence="7 8">FJ4-8</strain>
    </source>
</reference>
<feature type="transmembrane region" description="Helical" evidence="5">
    <location>
        <begin position="55"/>
        <end position="73"/>
    </location>
</feature>
<gene>
    <name evidence="7" type="ORF">DDR33_13220</name>
</gene>
<evidence type="ECO:0000256" key="5">
    <source>
        <dbReference type="SAM" id="Phobius"/>
    </source>
</evidence>
<keyword evidence="1" id="KW-0547">Nucleotide-binding</keyword>
<dbReference type="GO" id="GO:0030983">
    <property type="term" value="F:mismatched DNA binding"/>
    <property type="evidence" value="ECO:0007669"/>
    <property type="project" value="InterPro"/>
</dbReference>
<dbReference type="GO" id="GO:0006298">
    <property type="term" value="P:mismatch repair"/>
    <property type="evidence" value="ECO:0007669"/>
    <property type="project" value="InterPro"/>
</dbReference>
<dbReference type="InterPro" id="IPR036187">
    <property type="entry name" value="DNA_mismatch_repair_MutS_sf"/>
</dbReference>
<dbReference type="Proteomes" id="UP000245647">
    <property type="component" value="Unassembled WGS sequence"/>
</dbReference>
<dbReference type="GO" id="GO:0005829">
    <property type="term" value="C:cytosol"/>
    <property type="evidence" value="ECO:0007669"/>
    <property type="project" value="TreeGrafter"/>
</dbReference>
<dbReference type="SUPFAM" id="SSF48334">
    <property type="entry name" value="DNA repair protein MutS, domain III"/>
    <property type="match status" value="1"/>
</dbReference>
<keyword evidence="8" id="KW-1185">Reference proteome</keyword>
<dbReference type="AlphaFoldDB" id="A0A2U2PFW0"/>
<evidence type="ECO:0000256" key="3">
    <source>
        <dbReference type="ARBA" id="ARBA00023125"/>
    </source>
</evidence>
<evidence type="ECO:0000259" key="6">
    <source>
        <dbReference type="SMART" id="SM00534"/>
    </source>
</evidence>
<keyword evidence="5" id="KW-0812">Transmembrane</keyword>
<feature type="transmembrane region" description="Helical" evidence="5">
    <location>
        <begin position="32"/>
        <end position="49"/>
    </location>
</feature>
<dbReference type="RefSeq" id="WP_109416269.1">
    <property type="nucleotide sequence ID" value="NZ_QEAS01000010.1"/>
</dbReference>
<dbReference type="InterPro" id="IPR000432">
    <property type="entry name" value="DNA_mismatch_repair_MutS_C"/>
</dbReference>
<evidence type="ECO:0000313" key="8">
    <source>
        <dbReference type="Proteomes" id="UP000245647"/>
    </source>
</evidence>